<sequence>MNFTSVRSAIVDILFYRNDLRDWRKPDGAEVSSSSEEGRATVYIIQEPEAGYRFRIYAVRVNDNRPLVNQLLYENFHYKVATPVFHQWKNEEKQVIGLNFINPDDATTFSQTIKRIIENLSVAQYQQVNNNVSNGVYQDPQAYYQQSNNRDIDQESIGSGHSALTYRQQQQKSSASSLQYGQSGAQPVNGNGNGPTTNGHHSGSNGIPVVKAPVPPPAPPPPPSQLNLSSGSNNSNGSSTIAQISKNAPPAPPPPPPGLSLADQLKNSTLRKTSAPVKSTSDTSQTSSTQQQPKLSIVNTPNFMGELAAKLSSIKNGKNCNADNISTSSSSGVSTASSSGGISSDNNTSDSGATIVATKKAGENPSAPKPWAKPNGNVAGITSVANGTLDSPKVQRKIINSSSVENSSVTVADLEQFKQDILTEVNKTKQEVSEIRQEIAKVAKMQQEMFEAIRASLQR</sequence>
<reference evidence="2" key="1">
    <citation type="submission" date="2022-11" db="UniProtKB">
        <authorList>
            <consortium name="WormBaseParasite"/>
        </authorList>
    </citation>
    <scope>IDENTIFICATION</scope>
</reference>
<organism evidence="1 2">
    <name type="scientific">Panagrolaimus sp. ES5</name>
    <dbReference type="NCBI Taxonomy" id="591445"/>
    <lineage>
        <taxon>Eukaryota</taxon>
        <taxon>Metazoa</taxon>
        <taxon>Ecdysozoa</taxon>
        <taxon>Nematoda</taxon>
        <taxon>Chromadorea</taxon>
        <taxon>Rhabditida</taxon>
        <taxon>Tylenchina</taxon>
        <taxon>Panagrolaimomorpha</taxon>
        <taxon>Panagrolaimoidea</taxon>
        <taxon>Panagrolaimidae</taxon>
        <taxon>Panagrolaimus</taxon>
    </lineage>
</organism>
<name>A0AC34GY32_9BILA</name>
<evidence type="ECO:0000313" key="2">
    <source>
        <dbReference type="WBParaSite" id="ES5_v2.g9517.t1"/>
    </source>
</evidence>
<evidence type="ECO:0000313" key="1">
    <source>
        <dbReference type="Proteomes" id="UP000887579"/>
    </source>
</evidence>
<accession>A0AC34GY32</accession>
<dbReference type="Proteomes" id="UP000887579">
    <property type="component" value="Unplaced"/>
</dbReference>
<protein>
    <submittedName>
        <fullName evidence="2">WH1 domain-containing protein</fullName>
    </submittedName>
</protein>
<proteinExistence type="predicted"/>
<dbReference type="WBParaSite" id="ES5_v2.g9517.t1">
    <property type="protein sequence ID" value="ES5_v2.g9517.t1"/>
    <property type="gene ID" value="ES5_v2.g9517"/>
</dbReference>